<dbReference type="CDD" id="cd14824">
    <property type="entry name" value="Longin"/>
    <property type="match status" value="1"/>
</dbReference>
<dbReference type="InterPro" id="IPR051097">
    <property type="entry name" value="Synaptobrevin-like_transport"/>
</dbReference>
<protein>
    <recommendedName>
        <fullName evidence="7">Synaptobrevin homolog YKT6</fullName>
    </recommendedName>
</protein>
<dbReference type="GO" id="GO:0016192">
    <property type="term" value="P:vesicle-mediated transport"/>
    <property type="evidence" value="ECO:0007669"/>
    <property type="project" value="InterPro"/>
</dbReference>
<dbReference type="PANTHER" id="PTHR21136:SF168">
    <property type="entry name" value="VESICLE-ASSOCIATED MEMBRANE PROTEIN 9"/>
    <property type="match status" value="1"/>
</dbReference>
<dbReference type="SUPFAM" id="SSF58038">
    <property type="entry name" value="SNARE fusion complex"/>
    <property type="match status" value="1"/>
</dbReference>
<accession>A0A4U0V2W3</accession>
<keyword evidence="6 10" id="KW-0472">Membrane</keyword>
<dbReference type="FunFam" id="1.20.5.110:FF:000004">
    <property type="entry name" value="Vesicle-associated membrane protein 7"/>
    <property type="match status" value="1"/>
</dbReference>
<evidence type="ECO:0000256" key="9">
    <source>
        <dbReference type="PROSITE-ProRule" id="PRU00290"/>
    </source>
</evidence>
<organism evidence="13 14">
    <name type="scientific">Friedmanniomyces endolithicus</name>
    <dbReference type="NCBI Taxonomy" id="329885"/>
    <lineage>
        <taxon>Eukaryota</taxon>
        <taxon>Fungi</taxon>
        <taxon>Dikarya</taxon>
        <taxon>Ascomycota</taxon>
        <taxon>Pezizomycotina</taxon>
        <taxon>Dothideomycetes</taxon>
        <taxon>Dothideomycetidae</taxon>
        <taxon>Mycosphaerellales</taxon>
        <taxon>Teratosphaeriaceae</taxon>
        <taxon>Friedmanniomyces</taxon>
    </lineage>
</organism>
<evidence type="ECO:0000256" key="3">
    <source>
        <dbReference type="ARBA" id="ARBA00022692"/>
    </source>
</evidence>
<dbReference type="InterPro" id="IPR010908">
    <property type="entry name" value="Longin_dom"/>
</dbReference>
<keyword evidence="3 10" id="KW-0812">Transmembrane</keyword>
<proteinExistence type="inferred from homology"/>
<dbReference type="PROSITE" id="PS50892">
    <property type="entry name" value="V_SNARE"/>
    <property type="match status" value="1"/>
</dbReference>
<evidence type="ECO:0000256" key="5">
    <source>
        <dbReference type="ARBA" id="ARBA00022989"/>
    </source>
</evidence>
<evidence type="ECO:0000259" key="11">
    <source>
        <dbReference type="PROSITE" id="PS50859"/>
    </source>
</evidence>
<evidence type="ECO:0000259" key="12">
    <source>
        <dbReference type="PROSITE" id="PS50892"/>
    </source>
</evidence>
<dbReference type="AlphaFoldDB" id="A0A4U0V2W3"/>
<evidence type="ECO:0000256" key="2">
    <source>
        <dbReference type="ARBA" id="ARBA00022448"/>
    </source>
</evidence>
<dbReference type="PANTHER" id="PTHR21136">
    <property type="entry name" value="SNARE PROTEINS"/>
    <property type="match status" value="1"/>
</dbReference>
<keyword evidence="9" id="KW-0175">Coiled coil</keyword>
<evidence type="ECO:0000256" key="1">
    <source>
        <dbReference type="ARBA" id="ARBA00008025"/>
    </source>
</evidence>
<dbReference type="OrthoDB" id="190375at2759"/>
<dbReference type="InterPro" id="IPR011012">
    <property type="entry name" value="Longin-like_dom_sf"/>
</dbReference>
<feature type="domain" description="Longin" evidence="11">
    <location>
        <begin position="93"/>
        <end position="221"/>
    </location>
</feature>
<feature type="domain" description="V-SNARE coiled-coil homology" evidence="12">
    <location>
        <begin position="234"/>
        <end position="294"/>
    </location>
</feature>
<evidence type="ECO:0000313" key="13">
    <source>
        <dbReference type="EMBL" id="TKA41995.1"/>
    </source>
</evidence>
<evidence type="ECO:0000313" key="14">
    <source>
        <dbReference type="Proteomes" id="UP000310066"/>
    </source>
</evidence>
<dbReference type="SMART" id="SM01270">
    <property type="entry name" value="Longin"/>
    <property type="match status" value="1"/>
</dbReference>
<evidence type="ECO:0000256" key="7">
    <source>
        <dbReference type="ARBA" id="ARBA00026133"/>
    </source>
</evidence>
<dbReference type="EMBL" id="NAJP01000025">
    <property type="protein sequence ID" value="TKA41995.1"/>
    <property type="molecule type" value="Genomic_DNA"/>
</dbReference>
<dbReference type="Gene3D" id="1.20.5.110">
    <property type="match status" value="1"/>
</dbReference>
<keyword evidence="4" id="KW-0653">Protein transport</keyword>
<name>A0A4U0V2W3_9PEZI</name>
<dbReference type="SUPFAM" id="SSF64356">
    <property type="entry name" value="SNARE-like"/>
    <property type="match status" value="1"/>
</dbReference>
<dbReference type="PROSITE" id="PS00417">
    <property type="entry name" value="SYNAPTOBREVIN"/>
    <property type="match status" value="1"/>
</dbReference>
<keyword evidence="2" id="KW-0813">Transport</keyword>
<dbReference type="InterPro" id="IPR001388">
    <property type="entry name" value="Synaptobrevin-like"/>
</dbReference>
<evidence type="ECO:0000256" key="4">
    <source>
        <dbReference type="ARBA" id="ARBA00022927"/>
    </source>
</evidence>
<feature type="transmembrane region" description="Helical" evidence="10">
    <location>
        <begin position="298"/>
        <end position="323"/>
    </location>
</feature>
<evidence type="ECO:0000256" key="10">
    <source>
        <dbReference type="SAM" id="Phobius"/>
    </source>
</evidence>
<dbReference type="Proteomes" id="UP000310066">
    <property type="component" value="Unassembled WGS sequence"/>
</dbReference>
<comment type="subcellular location">
    <subcellularLocation>
        <location evidence="8">Endomembrane system</location>
        <topology evidence="8">Single-pass type IV membrane protein</topology>
    </subcellularLocation>
</comment>
<dbReference type="PROSITE" id="PS50859">
    <property type="entry name" value="LONGIN"/>
    <property type="match status" value="1"/>
</dbReference>
<evidence type="ECO:0000256" key="8">
    <source>
        <dbReference type="ARBA" id="ARBA00046280"/>
    </source>
</evidence>
<dbReference type="PRINTS" id="PR00219">
    <property type="entry name" value="SYNAPTOBREVN"/>
</dbReference>
<dbReference type="GO" id="GO:0012505">
    <property type="term" value="C:endomembrane system"/>
    <property type="evidence" value="ECO:0007669"/>
    <property type="project" value="UniProtKB-SubCell"/>
</dbReference>
<dbReference type="CDD" id="cd15843">
    <property type="entry name" value="R-SNARE"/>
    <property type="match status" value="1"/>
</dbReference>
<dbReference type="STRING" id="329885.A0A4U0V2W3"/>
<dbReference type="Pfam" id="PF13774">
    <property type="entry name" value="Longin"/>
    <property type="match status" value="1"/>
</dbReference>
<sequence>MSATDVCANGFRRDFPAICYPTVSATRWILPKAGETCGAGAIAGPVVAIQTQQLQSSTPHITLDTAQTPQKHIKKTTATNVTMASSSMPATPLLYSCIAYHDTILTEHTTSAVTGTSSLASVILPKIQHETAQKLTYTHNDNFIHYIADAPPSSSKPDSLSAGGLTYMVVAKADLGRRIPFGYLVEIKKRFLKEYDPERTTFGSLPAYGAAAFNAQLKQLMVDYGTTKAGKDDAVANVQNEIENVRGIMTENIERVLERGERIDLLVDKTDRLGGSARDFRVRSRGLRRQMWWKNVRLMVLMVVVIIFLVYLLVGFGCGLPAWGKCIGG</sequence>
<dbReference type="GO" id="GO:0016020">
    <property type="term" value="C:membrane"/>
    <property type="evidence" value="ECO:0007669"/>
    <property type="project" value="InterPro"/>
</dbReference>
<dbReference type="Pfam" id="PF00957">
    <property type="entry name" value="Synaptobrevin"/>
    <property type="match status" value="1"/>
</dbReference>
<comment type="caution">
    <text evidence="13">The sequence shown here is derived from an EMBL/GenBank/DDBJ whole genome shotgun (WGS) entry which is preliminary data.</text>
</comment>
<dbReference type="GO" id="GO:0015031">
    <property type="term" value="P:protein transport"/>
    <property type="evidence" value="ECO:0007669"/>
    <property type="project" value="UniProtKB-KW"/>
</dbReference>
<gene>
    <name evidence="13" type="ORF">B0A54_06676</name>
</gene>
<comment type="similarity">
    <text evidence="1">Belongs to the synaptobrevin family.</text>
</comment>
<keyword evidence="5 10" id="KW-1133">Transmembrane helix</keyword>
<dbReference type="InterPro" id="IPR042855">
    <property type="entry name" value="V_SNARE_CC"/>
</dbReference>
<evidence type="ECO:0000256" key="6">
    <source>
        <dbReference type="ARBA" id="ARBA00023136"/>
    </source>
</evidence>
<dbReference type="GO" id="GO:0005737">
    <property type="term" value="C:cytoplasm"/>
    <property type="evidence" value="ECO:0007669"/>
    <property type="project" value="UniProtKB-ARBA"/>
</dbReference>
<dbReference type="FunFam" id="3.30.450.50:FF:000017">
    <property type="entry name" value="Synaptobrevin-like protein Sybl1"/>
    <property type="match status" value="1"/>
</dbReference>
<reference evidence="13 14" key="1">
    <citation type="submission" date="2017-03" db="EMBL/GenBank/DDBJ databases">
        <title>Genomes of endolithic fungi from Antarctica.</title>
        <authorList>
            <person name="Coleine C."/>
            <person name="Masonjones S."/>
            <person name="Stajich J.E."/>
        </authorList>
    </citation>
    <scope>NUCLEOTIDE SEQUENCE [LARGE SCALE GENOMIC DNA]</scope>
    <source>
        <strain evidence="13 14">CCFEE 5311</strain>
    </source>
</reference>
<dbReference type="Gene3D" id="3.30.450.50">
    <property type="entry name" value="Longin domain"/>
    <property type="match status" value="1"/>
</dbReference>